<keyword evidence="2" id="KW-0479">Metal-binding</keyword>
<feature type="region of interest" description="Disordered" evidence="6">
    <location>
        <begin position="83"/>
        <end position="151"/>
    </location>
</feature>
<evidence type="ECO:0000256" key="1">
    <source>
        <dbReference type="ARBA" id="ARBA00004123"/>
    </source>
</evidence>
<feature type="compositionally biased region" description="Basic and acidic residues" evidence="6">
    <location>
        <begin position="319"/>
        <end position="332"/>
    </location>
</feature>
<feature type="compositionally biased region" description="Polar residues" evidence="6">
    <location>
        <begin position="187"/>
        <end position="199"/>
    </location>
</feature>
<dbReference type="EMBL" id="JBBPFD010000016">
    <property type="protein sequence ID" value="KAK7893364.1"/>
    <property type="molecule type" value="Genomic_DNA"/>
</dbReference>
<dbReference type="InterPro" id="IPR040023">
    <property type="entry name" value="WBP4"/>
</dbReference>
<evidence type="ECO:0000256" key="3">
    <source>
        <dbReference type="ARBA" id="ARBA00022771"/>
    </source>
</evidence>
<feature type="compositionally biased region" description="Polar residues" evidence="6">
    <location>
        <begin position="109"/>
        <end position="121"/>
    </location>
</feature>
<dbReference type="SMART" id="SM00456">
    <property type="entry name" value="WW"/>
    <property type="match status" value="2"/>
</dbReference>
<dbReference type="InterPro" id="IPR013085">
    <property type="entry name" value="U1-CZ_Znf_C2H2"/>
</dbReference>
<dbReference type="PANTHER" id="PTHR13173:SF10">
    <property type="entry name" value="WW DOMAIN-BINDING PROTEIN 4"/>
    <property type="match status" value="1"/>
</dbReference>
<dbReference type="PROSITE" id="PS50171">
    <property type="entry name" value="ZF_MATRIN"/>
    <property type="match status" value="1"/>
</dbReference>
<evidence type="ECO:0000256" key="5">
    <source>
        <dbReference type="ARBA" id="ARBA00023242"/>
    </source>
</evidence>
<proteinExistence type="predicted"/>
<dbReference type="SUPFAM" id="SSF51045">
    <property type="entry name" value="WW domain"/>
    <property type="match status" value="2"/>
</dbReference>
<reference evidence="10" key="1">
    <citation type="submission" date="2024-04" db="EMBL/GenBank/DDBJ databases">
        <title>Salinicola lusitanus LLJ914,a marine bacterium isolated from the Okinawa Trough.</title>
        <authorList>
            <person name="Li J."/>
        </authorList>
    </citation>
    <scope>NUCLEOTIDE SEQUENCE [LARGE SCALE GENOMIC DNA]</scope>
</reference>
<dbReference type="SMART" id="SM00451">
    <property type="entry name" value="ZnF_U1"/>
    <property type="match status" value="1"/>
</dbReference>
<evidence type="ECO:0000259" key="8">
    <source>
        <dbReference type="PROSITE" id="PS50171"/>
    </source>
</evidence>
<evidence type="ECO:0000313" key="10">
    <source>
        <dbReference type="Proteomes" id="UP001460270"/>
    </source>
</evidence>
<dbReference type="GO" id="GO:0003723">
    <property type="term" value="F:RNA binding"/>
    <property type="evidence" value="ECO:0007669"/>
    <property type="project" value="TreeGrafter"/>
</dbReference>
<feature type="region of interest" description="Disordered" evidence="6">
    <location>
        <begin position="167"/>
        <end position="344"/>
    </location>
</feature>
<dbReference type="InterPro" id="IPR001202">
    <property type="entry name" value="WW_dom"/>
</dbReference>
<name>A0AAW0ND00_9GOBI</name>
<dbReference type="AlphaFoldDB" id="A0AAW0ND00"/>
<feature type="domain" description="WW" evidence="7">
    <location>
        <begin position="152"/>
        <end position="179"/>
    </location>
</feature>
<feature type="domain" description="Matrin-type" evidence="8">
    <location>
        <begin position="11"/>
        <end position="42"/>
    </location>
</feature>
<dbReference type="Proteomes" id="UP001460270">
    <property type="component" value="Unassembled WGS sequence"/>
</dbReference>
<dbReference type="InterPro" id="IPR036236">
    <property type="entry name" value="Znf_C2H2_sf"/>
</dbReference>
<evidence type="ECO:0000313" key="9">
    <source>
        <dbReference type="EMBL" id="KAK7893364.1"/>
    </source>
</evidence>
<keyword evidence="10" id="KW-1185">Reference proteome</keyword>
<dbReference type="Gene3D" id="2.20.70.10">
    <property type="match status" value="2"/>
</dbReference>
<comment type="subcellular location">
    <subcellularLocation>
        <location evidence="1">Nucleus</location>
    </subcellularLocation>
</comment>
<protein>
    <recommendedName>
        <fullName evidence="11">WW domain-binding protein 4</fullName>
    </recommendedName>
</protein>
<feature type="compositionally biased region" description="Polar residues" evidence="6">
    <location>
        <begin position="93"/>
        <end position="102"/>
    </location>
</feature>
<keyword evidence="4" id="KW-0862">Zinc</keyword>
<evidence type="ECO:0000256" key="2">
    <source>
        <dbReference type="ARBA" id="ARBA00022723"/>
    </source>
</evidence>
<evidence type="ECO:0000259" key="7">
    <source>
        <dbReference type="PROSITE" id="PS50020"/>
    </source>
</evidence>
<keyword evidence="5" id="KW-0539">Nucleus</keyword>
<feature type="compositionally biased region" description="Basic and acidic residues" evidence="6">
    <location>
        <begin position="170"/>
        <end position="182"/>
    </location>
</feature>
<gene>
    <name evidence="9" type="ORF">WMY93_022516</name>
</gene>
<dbReference type="Pfam" id="PF00397">
    <property type="entry name" value="WW"/>
    <property type="match status" value="2"/>
</dbReference>
<dbReference type="PROSITE" id="PS01159">
    <property type="entry name" value="WW_DOMAIN_1"/>
    <property type="match status" value="2"/>
</dbReference>
<dbReference type="InterPro" id="IPR000690">
    <property type="entry name" value="Matrin/U1-C_Znf_C2H2"/>
</dbReference>
<dbReference type="GO" id="GO:0071011">
    <property type="term" value="C:precatalytic spliceosome"/>
    <property type="evidence" value="ECO:0007669"/>
    <property type="project" value="TreeGrafter"/>
</dbReference>
<organism evidence="9 10">
    <name type="scientific">Mugilogobius chulae</name>
    <name type="common">yellowstripe goby</name>
    <dbReference type="NCBI Taxonomy" id="88201"/>
    <lineage>
        <taxon>Eukaryota</taxon>
        <taxon>Metazoa</taxon>
        <taxon>Chordata</taxon>
        <taxon>Craniata</taxon>
        <taxon>Vertebrata</taxon>
        <taxon>Euteleostomi</taxon>
        <taxon>Actinopterygii</taxon>
        <taxon>Neopterygii</taxon>
        <taxon>Teleostei</taxon>
        <taxon>Neoteleostei</taxon>
        <taxon>Acanthomorphata</taxon>
        <taxon>Gobiaria</taxon>
        <taxon>Gobiiformes</taxon>
        <taxon>Gobioidei</taxon>
        <taxon>Gobiidae</taxon>
        <taxon>Gobionellinae</taxon>
        <taxon>Mugilogobius</taxon>
    </lineage>
</organism>
<dbReference type="GO" id="GO:0000398">
    <property type="term" value="P:mRNA splicing, via spliceosome"/>
    <property type="evidence" value="ECO:0007669"/>
    <property type="project" value="InterPro"/>
</dbReference>
<evidence type="ECO:0000256" key="6">
    <source>
        <dbReference type="SAM" id="MobiDB-lite"/>
    </source>
</evidence>
<dbReference type="PANTHER" id="PTHR13173">
    <property type="entry name" value="WW DOMAIN BINDING PROTEIN 4"/>
    <property type="match status" value="1"/>
</dbReference>
<evidence type="ECO:0008006" key="11">
    <source>
        <dbReference type="Google" id="ProtNLM"/>
    </source>
</evidence>
<dbReference type="GO" id="GO:0008270">
    <property type="term" value="F:zinc ion binding"/>
    <property type="evidence" value="ECO:0007669"/>
    <property type="project" value="UniProtKB-KW"/>
</dbReference>
<dbReference type="PROSITE" id="PS50020">
    <property type="entry name" value="WW_DOMAIN_2"/>
    <property type="match status" value="2"/>
</dbReference>
<sequence length="438" mass="49372">MADYWKSQPRKFCQYCKCWIADNKPSIDFHERGKNHKDNVAAKIAEIKKKSVQKAKQEEKASKQFAAMEEAAMKAYEEDLKRMAKESGYGPASETTSTTSAHQPVPSVQAPNQPQGTQADTQEPKQKKQKKGDAPAPPRSYNAGAGTETSLWVEATSDEGYTFYYNTDTGESRWDNPEDKSGGKSGKTATSTCNWTKATSPEGYPYYYNTTTGESRWERPAGYSSPIAPPGTTDFDLPINQAEIPVEAASEEKNPTEETSAEAEVAEEGSKESTVPKIKFRKRKAKADPSDQTGAPPDETTEDNEEKLEEEEEDGTNESQDKEEEKPDEKPSGRFRPKNPYGTWERIKVQKDPYKSVDWQLPRVQVVEETAPVELPPEPKHKFKTRVITSLGTVPAALPSRSRRRHRTENHDVYDKETMMTEKQTLYNWGIERTLSRH</sequence>
<dbReference type="CDD" id="cd00201">
    <property type="entry name" value="WW"/>
    <property type="match status" value="2"/>
</dbReference>
<comment type="caution">
    <text evidence="9">The sequence shown here is derived from an EMBL/GenBank/DDBJ whole genome shotgun (WGS) entry which is preliminary data.</text>
</comment>
<evidence type="ECO:0000256" key="4">
    <source>
        <dbReference type="ARBA" id="ARBA00022833"/>
    </source>
</evidence>
<keyword evidence="3" id="KW-0863">Zinc-finger</keyword>
<dbReference type="Pfam" id="PF06220">
    <property type="entry name" value="zf-U1"/>
    <property type="match status" value="1"/>
</dbReference>
<dbReference type="InterPro" id="IPR003604">
    <property type="entry name" value="Matrin/U1-like-C_Znf_C2H2"/>
</dbReference>
<accession>A0AAW0ND00</accession>
<feature type="compositionally biased region" description="Acidic residues" evidence="6">
    <location>
        <begin position="299"/>
        <end position="316"/>
    </location>
</feature>
<dbReference type="SUPFAM" id="SSF57667">
    <property type="entry name" value="beta-beta-alpha zinc fingers"/>
    <property type="match status" value="1"/>
</dbReference>
<dbReference type="Gene3D" id="3.30.160.60">
    <property type="entry name" value="Classic Zinc Finger"/>
    <property type="match status" value="1"/>
</dbReference>
<feature type="domain" description="WW" evidence="7">
    <location>
        <begin position="195"/>
        <end position="222"/>
    </location>
</feature>
<dbReference type="InterPro" id="IPR036020">
    <property type="entry name" value="WW_dom_sf"/>
</dbReference>